<evidence type="ECO:0000313" key="2">
    <source>
        <dbReference type="Proteomes" id="UP000595437"/>
    </source>
</evidence>
<dbReference type="OrthoDB" id="10065698at2759"/>
<dbReference type="GO" id="GO:0005737">
    <property type="term" value="C:cytoplasm"/>
    <property type="evidence" value="ECO:0007669"/>
    <property type="project" value="TreeGrafter"/>
</dbReference>
<feature type="non-terminal residue" evidence="1">
    <location>
        <position position="1"/>
    </location>
</feature>
<evidence type="ECO:0000313" key="1">
    <source>
        <dbReference type="EMBL" id="QQP53274.1"/>
    </source>
</evidence>
<proteinExistence type="predicted"/>
<keyword evidence="2" id="KW-1185">Reference proteome</keyword>
<organism evidence="1 2">
    <name type="scientific">Caligus rogercresseyi</name>
    <name type="common">Sea louse</name>
    <dbReference type="NCBI Taxonomy" id="217165"/>
    <lineage>
        <taxon>Eukaryota</taxon>
        <taxon>Metazoa</taxon>
        <taxon>Ecdysozoa</taxon>
        <taxon>Arthropoda</taxon>
        <taxon>Crustacea</taxon>
        <taxon>Multicrustacea</taxon>
        <taxon>Hexanauplia</taxon>
        <taxon>Copepoda</taxon>
        <taxon>Siphonostomatoida</taxon>
        <taxon>Caligidae</taxon>
        <taxon>Caligus</taxon>
    </lineage>
</organism>
<gene>
    <name evidence="1" type="ORF">FKW44_005699</name>
</gene>
<accession>A0A7T8KCD2</accession>
<dbReference type="AlphaFoldDB" id="A0A7T8KCD2"/>
<dbReference type="InterPro" id="IPR028426">
    <property type="entry name" value="Huntingtin_fam"/>
</dbReference>
<dbReference type="Proteomes" id="UP000595437">
    <property type="component" value="Chromosome 4"/>
</dbReference>
<name>A0A7T8KCD2_CALRO</name>
<protein>
    <submittedName>
        <fullName evidence="1">Huntingtinlike</fullName>
    </submittedName>
</protein>
<dbReference type="EMBL" id="CP045893">
    <property type="protein sequence ID" value="QQP53274.1"/>
    <property type="molecule type" value="Genomic_DNA"/>
</dbReference>
<dbReference type="PANTHER" id="PTHR10170:SF10">
    <property type="entry name" value="HUNTINGTIN"/>
    <property type="match status" value="1"/>
</dbReference>
<sequence>WCLSCFFLSVPPPQIALPTDNASDYWLQALFPHLQTRLGCFTPEDRKLFCLVAKEFYSHLEENEQQEKFLSAFKEAAHPKTTPYCDLLQIIDIN</sequence>
<reference evidence="2" key="1">
    <citation type="submission" date="2021-01" db="EMBL/GenBank/DDBJ databases">
        <title>Caligus Genome Assembly.</title>
        <authorList>
            <person name="Gallardo-Escarate C."/>
        </authorList>
    </citation>
    <scope>NUCLEOTIDE SEQUENCE [LARGE SCALE GENOMIC DNA]</scope>
</reference>
<dbReference type="PANTHER" id="PTHR10170">
    <property type="entry name" value="HUNTINGTON DISEASE PROTEIN"/>
    <property type="match status" value="1"/>
</dbReference>